<feature type="repeat" description="TPR" evidence="1">
    <location>
        <begin position="137"/>
        <end position="170"/>
    </location>
</feature>
<dbReference type="InterPro" id="IPR019734">
    <property type="entry name" value="TPR_rpt"/>
</dbReference>
<keyword evidence="3" id="KW-1185">Reference proteome</keyword>
<organism evidence="2 3">
    <name type="scientific">Cylindrotheca closterium</name>
    <dbReference type="NCBI Taxonomy" id="2856"/>
    <lineage>
        <taxon>Eukaryota</taxon>
        <taxon>Sar</taxon>
        <taxon>Stramenopiles</taxon>
        <taxon>Ochrophyta</taxon>
        <taxon>Bacillariophyta</taxon>
        <taxon>Bacillariophyceae</taxon>
        <taxon>Bacillariophycidae</taxon>
        <taxon>Bacillariales</taxon>
        <taxon>Bacillariaceae</taxon>
        <taxon>Cylindrotheca</taxon>
    </lineage>
</organism>
<dbReference type="Proteomes" id="UP001295423">
    <property type="component" value="Unassembled WGS sequence"/>
</dbReference>
<reference evidence="2" key="1">
    <citation type="submission" date="2023-08" db="EMBL/GenBank/DDBJ databases">
        <authorList>
            <person name="Audoor S."/>
            <person name="Bilcke G."/>
        </authorList>
    </citation>
    <scope>NUCLEOTIDE SEQUENCE</scope>
</reference>
<dbReference type="AlphaFoldDB" id="A0AAD2FY23"/>
<keyword evidence="1" id="KW-0802">TPR repeat</keyword>
<dbReference type="PROSITE" id="PS50005">
    <property type="entry name" value="TPR"/>
    <property type="match status" value="1"/>
</dbReference>
<gene>
    <name evidence="2" type="ORF">CYCCA115_LOCUS15510</name>
</gene>
<dbReference type="InterPro" id="IPR011990">
    <property type="entry name" value="TPR-like_helical_dom_sf"/>
</dbReference>
<name>A0AAD2FY23_9STRA</name>
<comment type="caution">
    <text evidence="2">The sequence shown here is derived from an EMBL/GenBank/DDBJ whole genome shotgun (WGS) entry which is preliminary data.</text>
</comment>
<evidence type="ECO:0000313" key="2">
    <source>
        <dbReference type="EMBL" id="CAJ1954937.1"/>
    </source>
</evidence>
<evidence type="ECO:0000313" key="3">
    <source>
        <dbReference type="Proteomes" id="UP001295423"/>
    </source>
</evidence>
<accession>A0AAD2FY23</accession>
<dbReference type="SUPFAM" id="SSF48452">
    <property type="entry name" value="TPR-like"/>
    <property type="match status" value="1"/>
</dbReference>
<proteinExistence type="predicted"/>
<dbReference type="Gene3D" id="1.25.40.10">
    <property type="entry name" value="Tetratricopeptide repeat domain"/>
    <property type="match status" value="1"/>
</dbReference>
<dbReference type="Pfam" id="PF13424">
    <property type="entry name" value="TPR_12"/>
    <property type="match status" value="1"/>
</dbReference>
<sequence length="190" mass="21030">MNRTSMSSPNSISSSPVTVLSVVSPLDEQLVTKCQQHHLELDCSSSSIDDATAVTFNAWELPILEKEEESNHLVQNILDDLQHAQESGSLCQLCEAWNALGLIRLHTRRNPAGALECHALALRLIACNGDEDCMKKATTLSDMGLCYERLQQTKEAVLAYKQAMDLMKGTSSSHPQKMSLERTMARLTRT</sequence>
<dbReference type="EMBL" id="CAKOGP040001870">
    <property type="protein sequence ID" value="CAJ1954937.1"/>
    <property type="molecule type" value="Genomic_DNA"/>
</dbReference>
<evidence type="ECO:0000256" key="1">
    <source>
        <dbReference type="PROSITE-ProRule" id="PRU00339"/>
    </source>
</evidence>
<protein>
    <submittedName>
        <fullName evidence="2">Uncharacterized protein</fullName>
    </submittedName>
</protein>